<protein>
    <submittedName>
        <fullName evidence="3">RND transporter</fullName>
    </submittedName>
</protein>
<accession>A0A127K4H4</accession>
<proteinExistence type="predicted"/>
<evidence type="ECO:0000313" key="3">
    <source>
        <dbReference type="EMBL" id="AMO36863.1"/>
    </source>
</evidence>
<dbReference type="InterPro" id="IPR042230">
    <property type="entry name" value="CusF_sf"/>
</dbReference>
<feature type="region of interest" description="Disordered" evidence="1">
    <location>
        <begin position="26"/>
        <end position="53"/>
    </location>
</feature>
<feature type="chain" id="PRO_5007797944" evidence="2">
    <location>
        <begin position="25"/>
        <end position="118"/>
    </location>
</feature>
<organism evidence="3 4">
    <name type="scientific">Thauera humireducens</name>
    <dbReference type="NCBI Taxonomy" id="1134435"/>
    <lineage>
        <taxon>Bacteria</taxon>
        <taxon>Pseudomonadati</taxon>
        <taxon>Pseudomonadota</taxon>
        <taxon>Betaproteobacteria</taxon>
        <taxon>Rhodocyclales</taxon>
        <taxon>Zoogloeaceae</taxon>
        <taxon>Thauera</taxon>
    </lineage>
</organism>
<gene>
    <name evidence="3" type="ORF">AC731_007850</name>
</gene>
<reference evidence="4" key="1">
    <citation type="submission" date="2016-03" db="EMBL/GenBank/DDBJ databases">
        <authorList>
            <person name="Ma C."/>
            <person name="Zhou S."/>
            <person name="Yang G."/>
        </authorList>
    </citation>
    <scope>NUCLEOTIDE SEQUENCE [LARGE SCALE GENOMIC DNA]</scope>
    <source>
        <strain evidence="4">SgZ-1</strain>
    </source>
</reference>
<dbReference type="STRING" id="1134435.AC731_007850"/>
<name>A0A127K4H4_9RHOO</name>
<sequence length="118" mass="12325">MNKALHLPLLAATLILAVPAGALAQSGHDRHSSHGATRAAAPAASDHSEGTVRKVDRTAGKITIAHGPLPRLDMPPMTMAFVVADAAMLEQVKAGDSIRFIADKVGSTFTVVELERLP</sequence>
<dbReference type="Proteomes" id="UP000036902">
    <property type="component" value="Chromosome"/>
</dbReference>
<keyword evidence="2" id="KW-0732">Signal</keyword>
<evidence type="ECO:0000256" key="1">
    <source>
        <dbReference type="SAM" id="MobiDB-lite"/>
    </source>
</evidence>
<dbReference type="KEGG" id="thu:AC731_007850"/>
<evidence type="ECO:0000256" key="2">
    <source>
        <dbReference type="SAM" id="SignalP"/>
    </source>
</evidence>
<dbReference type="Gene3D" id="2.40.50.320">
    <property type="entry name" value="Copper binding periplasmic protein CusF"/>
    <property type="match status" value="1"/>
</dbReference>
<dbReference type="RefSeq" id="WP_048704925.1">
    <property type="nucleotide sequence ID" value="NZ_CP014646.1"/>
</dbReference>
<keyword evidence="4" id="KW-1185">Reference proteome</keyword>
<dbReference type="Pfam" id="PF11604">
    <property type="entry name" value="CusF_Ec"/>
    <property type="match status" value="1"/>
</dbReference>
<evidence type="ECO:0000313" key="4">
    <source>
        <dbReference type="Proteomes" id="UP000036902"/>
    </source>
</evidence>
<dbReference type="EMBL" id="CP014646">
    <property type="protein sequence ID" value="AMO36863.1"/>
    <property type="molecule type" value="Genomic_DNA"/>
</dbReference>
<feature type="signal peptide" evidence="2">
    <location>
        <begin position="1"/>
        <end position="24"/>
    </location>
</feature>
<dbReference type="AlphaFoldDB" id="A0A127K4H4"/>
<dbReference type="InterPro" id="IPR021647">
    <property type="entry name" value="CusF_Ec"/>
</dbReference>